<dbReference type="AlphaFoldDB" id="A0A916S684"/>
<dbReference type="PANTHER" id="PTHR30006:SF2">
    <property type="entry name" value="ABC TRANSPORTER SUBSTRATE-BINDING PROTEIN"/>
    <property type="match status" value="1"/>
</dbReference>
<dbReference type="RefSeq" id="WP_188722968.1">
    <property type="nucleotide sequence ID" value="NZ_BMIF01000028.1"/>
</dbReference>
<name>A0A916S684_9HYPH</name>
<dbReference type="PIRSF" id="PIRSF002825">
    <property type="entry name" value="CfbpA"/>
    <property type="match status" value="1"/>
</dbReference>
<accession>A0A916S684</accession>
<gene>
    <name evidence="4" type="ORF">GCM10011385_41040</name>
</gene>
<reference evidence="4" key="1">
    <citation type="journal article" date="2014" name="Int. J. Syst. Evol. Microbiol.">
        <title>Complete genome sequence of Corynebacterium casei LMG S-19264T (=DSM 44701T), isolated from a smear-ripened cheese.</title>
        <authorList>
            <consortium name="US DOE Joint Genome Institute (JGI-PGF)"/>
            <person name="Walter F."/>
            <person name="Albersmeier A."/>
            <person name="Kalinowski J."/>
            <person name="Ruckert C."/>
        </authorList>
    </citation>
    <scope>NUCLEOTIDE SEQUENCE</scope>
    <source>
        <strain evidence="4">CGMCC 1.15320</strain>
    </source>
</reference>
<dbReference type="Pfam" id="PF13416">
    <property type="entry name" value="SBP_bac_8"/>
    <property type="match status" value="1"/>
</dbReference>
<feature type="chain" id="PRO_5037042423" evidence="3">
    <location>
        <begin position="21"/>
        <end position="323"/>
    </location>
</feature>
<organism evidence="4 5">
    <name type="scientific">Nitratireductor aestuarii</name>
    <dbReference type="NCBI Taxonomy" id="1735103"/>
    <lineage>
        <taxon>Bacteria</taxon>
        <taxon>Pseudomonadati</taxon>
        <taxon>Pseudomonadota</taxon>
        <taxon>Alphaproteobacteria</taxon>
        <taxon>Hyphomicrobiales</taxon>
        <taxon>Phyllobacteriaceae</taxon>
        <taxon>Nitratireductor</taxon>
    </lineage>
</organism>
<keyword evidence="5" id="KW-1185">Reference proteome</keyword>
<reference evidence="4" key="2">
    <citation type="submission" date="2020-09" db="EMBL/GenBank/DDBJ databases">
        <authorList>
            <person name="Sun Q."/>
            <person name="Zhou Y."/>
        </authorList>
    </citation>
    <scope>NUCLEOTIDE SEQUENCE</scope>
    <source>
        <strain evidence="4">CGMCC 1.15320</strain>
    </source>
</reference>
<evidence type="ECO:0000256" key="2">
    <source>
        <dbReference type="ARBA" id="ARBA00022764"/>
    </source>
</evidence>
<keyword evidence="1 3" id="KW-0732">Signal</keyword>
<dbReference type="EMBL" id="BMIF01000028">
    <property type="protein sequence ID" value="GGA82610.1"/>
    <property type="molecule type" value="Genomic_DNA"/>
</dbReference>
<proteinExistence type="predicted"/>
<dbReference type="CDD" id="cd13547">
    <property type="entry name" value="PBP2_Fbp_like_2"/>
    <property type="match status" value="1"/>
</dbReference>
<dbReference type="Gene3D" id="3.40.190.10">
    <property type="entry name" value="Periplasmic binding protein-like II"/>
    <property type="match status" value="2"/>
</dbReference>
<evidence type="ECO:0000313" key="5">
    <source>
        <dbReference type="Proteomes" id="UP000636264"/>
    </source>
</evidence>
<dbReference type="InterPro" id="IPR006059">
    <property type="entry name" value="SBP"/>
</dbReference>
<dbReference type="Proteomes" id="UP000636264">
    <property type="component" value="Unassembled WGS sequence"/>
</dbReference>
<keyword evidence="2" id="KW-0574">Periplasm</keyword>
<sequence>MRLITSTVFALLLGSSALHAETTLMLYTSQSPEIAQQTVDAFQAKHPDIKVEWTRNGTSQLMNIMSAEREAGGIKADVLLIADPINLGMLKRDGALLAWPEAPVEGIDPQVYDKDFTFFGTKLSANGIVYNTQNAKPVSSYAELLVDENAGQIAAPSPLYSGAALVHMHSVLQDEKLGWAYYERLAELDIAPEGGNGPVLKSVAGGQMKYAINIDADVLRAKRAGSPVEFVYPEEGASYFAEPVAIVKGTEKVEAAKAFVAFILSKEGQELAASQGYIPVLEGVAAPVGMPSLSEIKLMPLDADAAVAADEAERAKFIDIFGG</sequence>
<dbReference type="InterPro" id="IPR026045">
    <property type="entry name" value="Ferric-bd"/>
</dbReference>
<comment type="caution">
    <text evidence="4">The sequence shown here is derived from an EMBL/GenBank/DDBJ whole genome shotgun (WGS) entry which is preliminary data.</text>
</comment>
<evidence type="ECO:0000313" key="4">
    <source>
        <dbReference type="EMBL" id="GGA82610.1"/>
    </source>
</evidence>
<feature type="signal peptide" evidence="3">
    <location>
        <begin position="1"/>
        <end position="20"/>
    </location>
</feature>
<dbReference type="PANTHER" id="PTHR30006">
    <property type="entry name" value="THIAMINE-BINDING PERIPLASMIC PROTEIN-RELATED"/>
    <property type="match status" value="1"/>
</dbReference>
<dbReference type="SUPFAM" id="SSF53850">
    <property type="entry name" value="Periplasmic binding protein-like II"/>
    <property type="match status" value="1"/>
</dbReference>
<protein>
    <submittedName>
        <fullName evidence="4">ABC transporter substrate-binding protein</fullName>
    </submittedName>
</protein>
<evidence type="ECO:0000256" key="1">
    <source>
        <dbReference type="ARBA" id="ARBA00022729"/>
    </source>
</evidence>
<evidence type="ECO:0000256" key="3">
    <source>
        <dbReference type="SAM" id="SignalP"/>
    </source>
</evidence>